<name>S0FGX1_RUMCE</name>
<evidence type="ECO:0000256" key="2">
    <source>
        <dbReference type="ARBA" id="ARBA00029447"/>
    </source>
</evidence>
<keyword evidence="5" id="KW-0472">Membrane</keyword>
<dbReference type="Pfam" id="PF22673">
    <property type="entry name" value="MCP-like_PDC_1"/>
    <property type="match status" value="1"/>
</dbReference>
<dbReference type="InterPro" id="IPR003660">
    <property type="entry name" value="HAMP_dom"/>
</dbReference>
<dbReference type="RefSeq" id="WP_004627677.1">
    <property type="nucleotide sequence ID" value="NZ_AORV01000046.1"/>
</dbReference>
<dbReference type="EMBL" id="AORV01000046">
    <property type="protein sequence ID" value="EMS70835.1"/>
    <property type="molecule type" value="Genomic_DNA"/>
</dbReference>
<evidence type="ECO:0000256" key="1">
    <source>
        <dbReference type="ARBA" id="ARBA00023224"/>
    </source>
</evidence>
<dbReference type="Proteomes" id="UP000014155">
    <property type="component" value="Unassembled WGS sequence"/>
</dbReference>
<protein>
    <submittedName>
        <fullName evidence="8">Methyl-accepting chemotaxis protein</fullName>
    </submittedName>
</protein>
<evidence type="ECO:0000256" key="3">
    <source>
        <dbReference type="PROSITE-ProRule" id="PRU00284"/>
    </source>
</evidence>
<feature type="coiled-coil region" evidence="4">
    <location>
        <begin position="403"/>
        <end position="430"/>
    </location>
</feature>
<dbReference type="SMART" id="SM00304">
    <property type="entry name" value="HAMP"/>
    <property type="match status" value="1"/>
</dbReference>
<dbReference type="PROSITE" id="PS50111">
    <property type="entry name" value="CHEMOTAXIS_TRANSDUC_2"/>
    <property type="match status" value="1"/>
</dbReference>
<evidence type="ECO:0000259" key="6">
    <source>
        <dbReference type="PROSITE" id="PS50111"/>
    </source>
</evidence>
<keyword evidence="9" id="KW-1185">Reference proteome</keyword>
<dbReference type="InterPro" id="IPR004089">
    <property type="entry name" value="MCPsignal_dom"/>
</dbReference>
<dbReference type="Pfam" id="PF00672">
    <property type="entry name" value="HAMP"/>
    <property type="match status" value="1"/>
</dbReference>
<gene>
    <name evidence="8" type="ORF">CTER_3410</name>
</gene>
<keyword evidence="4" id="KW-0175">Coiled coil</keyword>
<dbReference type="CDD" id="cd12913">
    <property type="entry name" value="PDC1_MCP_like"/>
    <property type="match status" value="1"/>
</dbReference>
<keyword evidence="5" id="KW-1133">Transmembrane helix</keyword>
<evidence type="ECO:0000256" key="5">
    <source>
        <dbReference type="SAM" id="Phobius"/>
    </source>
</evidence>
<dbReference type="eggNOG" id="COG0840">
    <property type="taxonomic scope" value="Bacteria"/>
</dbReference>
<dbReference type="Gene3D" id="1.10.287.950">
    <property type="entry name" value="Methyl-accepting chemotaxis protein"/>
    <property type="match status" value="1"/>
</dbReference>
<keyword evidence="5" id="KW-0812">Transmembrane</keyword>
<comment type="similarity">
    <text evidence="2">Belongs to the methyl-accepting chemotaxis (MCP) protein family.</text>
</comment>
<comment type="caution">
    <text evidence="8">The sequence shown here is derived from an EMBL/GenBank/DDBJ whole genome shotgun (WGS) entry which is preliminary data.</text>
</comment>
<accession>S0FGX1</accession>
<dbReference type="Gene3D" id="6.10.340.10">
    <property type="match status" value="1"/>
</dbReference>
<organism evidence="8 9">
    <name type="scientific">Ruminiclostridium cellobioparum subsp. termitidis CT1112</name>
    <dbReference type="NCBI Taxonomy" id="1195236"/>
    <lineage>
        <taxon>Bacteria</taxon>
        <taxon>Bacillati</taxon>
        <taxon>Bacillota</taxon>
        <taxon>Clostridia</taxon>
        <taxon>Eubacteriales</taxon>
        <taxon>Oscillospiraceae</taxon>
        <taxon>Ruminiclostridium</taxon>
    </lineage>
</organism>
<dbReference type="PANTHER" id="PTHR32089:SF112">
    <property type="entry name" value="LYSOZYME-LIKE PROTEIN-RELATED"/>
    <property type="match status" value="1"/>
</dbReference>
<feature type="domain" description="Methyl-accepting transducer" evidence="6">
    <location>
        <begin position="416"/>
        <end position="667"/>
    </location>
</feature>
<dbReference type="Pfam" id="PF00015">
    <property type="entry name" value="MCPsignal"/>
    <property type="match status" value="1"/>
</dbReference>
<dbReference type="SUPFAM" id="SSF58104">
    <property type="entry name" value="Methyl-accepting chemotaxis protein (MCP) signaling domain"/>
    <property type="match status" value="1"/>
</dbReference>
<dbReference type="STRING" id="1195236.CTER_3410"/>
<dbReference type="PATRIC" id="fig|1195236.3.peg.3633"/>
<evidence type="ECO:0000313" key="8">
    <source>
        <dbReference type="EMBL" id="EMS70835.1"/>
    </source>
</evidence>
<evidence type="ECO:0000313" key="9">
    <source>
        <dbReference type="Proteomes" id="UP000014155"/>
    </source>
</evidence>
<dbReference type="GO" id="GO:0007165">
    <property type="term" value="P:signal transduction"/>
    <property type="evidence" value="ECO:0007669"/>
    <property type="project" value="UniProtKB-KW"/>
</dbReference>
<feature type="transmembrane region" description="Helical" evidence="5">
    <location>
        <begin position="12"/>
        <end position="31"/>
    </location>
</feature>
<keyword evidence="1 3" id="KW-0807">Transducer</keyword>
<feature type="transmembrane region" description="Helical" evidence="5">
    <location>
        <begin position="318"/>
        <end position="340"/>
    </location>
</feature>
<dbReference type="SMART" id="SM00283">
    <property type="entry name" value="MA"/>
    <property type="match status" value="1"/>
</dbReference>
<dbReference type="GO" id="GO:0016020">
    <property type="term" value="C:membrane"/>
    <property type="evidence" value="ECO:0007669"/>
    <property type="project" value="InterPro"/>
</dbReference>
<dbReference type="Gene3D" id="3.30.450.20">
    <property type="entry name" value="PAS domain"/>
    <property type="match status" value="2"/>
</dbReference>
<evidence type="ECO:0000259" key="7">
    <source>
        <dbReference type="PROSITE" id="PS50885"/>
    </source>
</evidence>
<dbReference type="CDD" id="cd06225">
    <property type="entry name" value="HAMP"/>
    <property type="match status" value="1"/>
</dbReference>
<reference evidence="8 9" key="1">
    <citation type="journal article" date="2013" name="Genome Announc.">
        <title>Draft Genome Sequence of the Cellulolytic, Mesophilic, Anaerobic Bacterium Clostridium termitidis Strain CT1112 (DSM 5398).</title>
        <authorList>
            <person name="Lal S."/>
            <person name="Ramachandran U."/>
            <person name="Zhang X."/>
            <person name="Munir R."/>
            <person name="Sparling R."/>
            <person name="Levin D.B."/>
        </authorList>
    </citation>
    <scope>NUCLEOTIDE SEQUENCE [LARGE SCALE GENOMIC DNA]</scope>
    <source>
        <strain evidence="8 9">CT1112</strain>
    </source>
</reference>
<feature type="domain" description="HAMP" evidence="7">
    <location>
        <begin position="342"/>
        <end position="397"/>
    </location>
</feature>
<dbReference type="PROSITE" id="PS50885">
    <property type="entry name" value="HAMP"/>
    <property type="match status" value="1"/>
</dbReference>
<proteinExistence type="inferred from homology"/>
<dbReference type="AlphaFoldDB" id="S0FGX1"/>
<dbReference type="PANTHER" id="PTHR32089">
    <property type="entry name" value="METHYL-ACCEPTING CHEMOTAXIS PROTEIN MCPB"/>
    <property type="match status" value="1"/>
</dbReference>
<sequence>MLKNMGIGTRLSLYTAGVFILGVAALISIVLSQVLVKSKGQAEEIAALNAGFYGQQVEANFNSIEVMGQGLASQLEAMNAEGKVSREIIISAMKNTLKTNPNVFGVCIVYEPGGLADNDSEYSGKEGHSPNGQFMPYVTRDGEGYNVDIGIYDNYTDEQMKWYNVPKKSGKTFLTEPTTYQVQGKDVTMASVVVPIMRDGRFMGVVSIDTELDYIQSEIQKVRPMGGATRLISAEGVFVASGEDPKSAGTNISGLKNGSNIAERIARGEKFSETGTSRINGNEVLEVFSPINLRDSEQYWSYSCIIPMSSIYEQYNSLFMLMMIIGIILLILIISVQFFLINLSTRPIKLISGLLTQMANSDFTKEVPQKFLRSNDEIGNLAKAINKMQISTREIIYGVVEESRNVELSIKNVEANIISLNAEIEEVSATTEELSAGMEQTAASTQEMTATSMEIDHAVESVARKAQEGAEAVLEISRRAEKMKEKAVESQNAAYSMHSEVERNLRTSIEQSRAIEQIGVLSDSILEITSQTNLLALNAAIEAARAGEAGKGFAVVADEIRKLAENSKNTVNEIQDVARQVVSSVENLAQNSVQTLDFIQEQVIADYGSMVDTGNQYYRDAEFINNLVDDFSTTAEELAASIQNMLKAINEIAAANNEAAAGTQNIAEKTTAVSDKAGKIVKLAYSTKESSEKLMKIVGKFKL</sequence>
<evidence type="ECO:0000256" key="4">
    <source>
        <dbReference type="SAM" id="Coils"/>
    </source>
</evidence>